<protein>
    <submittedName>
        <fullName evidence="1">Uncharacterized protein</fullName>
    </submittedName>
</protein>
<reference evidence="1 2" key="1">
    <citation type="journal article" date="2019" name="Sci. Rep.">
        <title>Orb-weaving spider Araneus ventricosus genome elucidates the spidroin gene catalogue.</title>
        <authorList>
            <person name="Kono N."/>
            <person name="Nakamura H."/>
            <person name="Ohtoshi R."/>
            <person name="Moran D.A.P."/>
            <person name="Shinohara A."/>
            <person name="Yoshida Y."/>
            <person name="Fujiwara M."/>
            <person name="Mori M."/>
            <person name="Tomita M."/>
            <person name="Arakawa K."/>
        </authorList>
    </citation>
    <scope>NUCLEOTIDE SEQUENCE [LARGE SCALE GENOMIC DNA]</scope>
</reference>
<dbReference type="PANTHER" id="PTHR47326">
    <property type="entry name" value="TRANSPOSABLE ELEMENT TC3 TRANSPOSASE-LIKE PROTEIN"/>
    <property type="match status" value="1"/>
</dbReference>
<name>A0A4Y2FID2_ARAVE</name>
<evidence type="ECO:0000313" key="1">
    <source>
        <dbReference type="EMBL" id="GBM40139.1"/>
    </source>
</evidence>
<dbReference type="AlphaFoldDB" id="A0A4Y2FID2"/>
<proteinExistence type="predicted"/>
<dbReference type="GO" id="GO:0003676">
    <property type="term" value="F:nucleic acid binding"/>
    <property type="evidence" value="ECO:0007669"/>
    <property type="project" value="InterPro"/>
</dbReference>
<dbReference type="Proteomes" id="UP000499080">
    <property type="component" value="Unassembled WGS sequence"/>
</dbReference>
<comment type="caution">
    <text evidence="1">The sequence shown here is derived from an EMBL/GenBank/DDBJ whole genome shotgun (WGS) entry which is preliminary data.</text>
</comment>
<dbReference type="InterPro" id="IPR036397">
    <property type="entry name" value="RNaseH_sf"/>
</dbReference>
<keyword evidence="2" id="KW-1185">Reference proteome</keyword>
<dbReference type="PANTHER" id="PTHR47326:SF1">
    <property type="entry name" value="HTH PSQ-TYPE DOMAIN-CONTAINING PROTEIN"/>
    <property type="match status" value="1"/>
</dbReference>
<dbReference type="OrthoDB" id="6770291at2759"/>
<dbReference type="Gene3D" id="3.30.420.10">
    <property type="entry name" value="Ribonuclease H-like superfamily/Ribonuclease H"/>
    <property type="match status" value="1"/>
</dbReference>
<sequence>MKLSANVRAIWELPNVIFGQHWIGRGGTFHCPARSPDLSLLDFFCWVHVKTWVYVTPVDSVEDLVAHISVAAGEILDTPEIF</sequence>
<evidence type="ECO:0000313" key="2">
    <source>
        <dbReference type="Proteomes" id="UP000499080"/>
    </source>
</evidence>
<accession>A0A4Y2FID2</accession>
<dbReference type="EMBL" id="BGPR01000919">
    <property type="protein sequence ID" value="GBM40139.1"/>
    <property type="molecule type" value="Genomic_DNA"/>
</dbReference>
<gene>
    <name evidence="1" type="ORF">AVEN_25975_1</name>
</gene>
<organism evidence="1 2">
    <name type="scientific">Araneus ventricosus</name>
    <name type="common">Orbweaver spider</name>
    <name type="synonym">Epeira ventricosa</name>
    <dbReference type="NCBI Taxonomy" id="182803"/>
    <lineage>
        <taxon>Eukaryota</taxon>
        <taxon>Metazoa</taxon>
        <taxon>Ecdysozoa</taxon>
        <taxon>Arthropoda</taxon>
        <taxon>Chelicerata</taxon>
        <taxon>Arachnida</taxon>
        <taxon>Araneae</taxon>
        <taxon>Araneomorphae</taxon>
        <taxon>Entelegynae</taxon>
        <taxon>Araneoidea</taxon>
        <taxon>Araneidae</taxon>
        <taxon>Araneus</taxon>
    </lineage>
</organism>